<dbReference type="NCBIfam" id="NF009875">
    <property type="entry name" value="PRK13339.1"/>
    <property type="match status" value="1"/>
</dbReference>
<dbReference type="AlphaFoldDB" id="A0A317CK00"/>
<gene>
    <name evidence="9 10" type="primary">mqo</name>
    <name evidence="10" type="ORF">DKW60_07980</name>
</gene>
<evidence type="ECO:0000256" key="1">
    <source>
        <dbReference type="ARBA" id="ARBA00001139"/>
    </source>
</evidence>
<dbReference type="EMBL" id="QGKM01000015">
    <property type="protein sequence ID" value="PWQ98659.1"/>
    <property type="molecule type" value="Genomic_DNA"/>
</dbReference>
<name>A0A317CK00_9GAMM</name>
<keyword evidence="7 9" id="KW-0274">FAD</keyword>
<dbReference type="GO" id="GO:0008924">
    <property type="term" value="F:L-malate dehydrogenase (quinone) activity"/>
    <property type="evidence" value="ECO:0007669"/>
    <property type="project" value="UniProtKB-UniRule"/>
</dbReference>
<dbReference type="HAMAP" id="MF_00212">
    <property type="entry name" value="MQO"/>
    <property type="match status" value="1"/>
</dbReference>
<dbReference type="PANTHER" id="PTHR43104:SF2">
    <property type="entry name" value="L-2-HYDROXYGLUTARATE DEHYDROGENASE, MITOCHONDRIAL"/>
    <property type="match status" value="1"/>
</dbReference>
<comment type="caution">
    <text evidence="10">The sequence shown here is derived from an EMBL/GenBank/DDBJ whole genome shotgun (WGS) entry which is preliminary data.</text>
</comment>
<comment type="catalytic activity">
    <reaction evidence="1 9">
        <text>(S)-malate + a quinone = a quinol + oxaloacetate</text>
        <dbReference type="Rhea" id="RHEA:46012"/>
        <dbReference type="ChEBI" id="CHEBI:15589"/>
        <dbReference type="ChEBI" id="CHEBI:16452"/>
        <dbReference type="ChEBI" id="CHEBI:24646"/>
        <dbReference type="ChEBI" id="CHEBI:132124"/>
        <dbReference type="EC" id="1.1.5.4"/>
    </reaction>
</comment>
<evidence type="ECO:0000313" key="11">
    <source>
        <dbReference type="Proteomes" id="UP000245539"/>
    </source>
</evidence>
<dbReference type="UniPathway" id="UPA00223">
    <property type="reaction ID" value="UER01008"/>
</dbReference>
<evidence type="ECO:0000256" key="7">
    <source>
        <dbReference type="ARBA" id="ARBA00022827"/>
    </source>
</evidence>
<accession>A0A317CK00</accession>
<sequence>MIDKHVDVLLVGAGAMSSTLGALLNELDPNLSMMMVERLEKGAQESTSGWNNAGTGHAAYCELNYTSVKADGSMDTGKPEFINPAFEFSLQFWSYLVNKNILPEPTNFINPAPHMSFVWGEGNVDFLRKRYEAMKPHHLFKDMEYSEDPAVLAEWMPLVMKGRNPDQKVAATRVRYGTDVDFGQVSRSLVRNLREKENFTYWVNTNVVDLHQRENGEWQVLMRDSQTDIQKIVRAKFVFLGAGGGALPLLQKSGIPEANGYGGFPVSGQWLVCHNPEIVEQHDAKVYGKAPIGAPPMSVPHLDTRIIGGKKALLFGPFAGFTTKFLKEGSFLDLIKSVKPNNLIPMLSVARDNMDLTRYLIKEVQQSFEDRMDTLRLFYKEAKDEDWELSIAGQRVQIIKKNAEKGGKLEFGTEVVSSSDESLVALLGASPGASTAVQTMVKVIEKSFAEQMNNGDWKPRLKEIIPSYGESLDGDAELLHRVRKMTLTTLKLDDHYSSE</sequence>
<reference evidence="10 11" key="1">
    <citation type="submission" date="2018-05" db="EMBL/GenBank/DDBJ databases">
        <title>Leucothrix arctica sp. nov., isolated from Arctic seawater.</title>
        <authorList>
            <person name="Choi A."/>
            <person name="Baek K."/>
        </authorList>
    </citation>
    <scope>NUCLEOTIDE SEQUENCE [LARGE SCALE GENOMIC DNA]</scope>
    <source>
        <strain evidence="10 11">JCM 18388</strain>
    </source>
</reference>
<organism evidence="10 11">
    <name type="scientific">Leucothrix pacifica</name>
    <dbReference type="NCBI Taxonomy" id="1247513"/>
    <lineage>
        <taxon>Bacteria</taxon>
        <taxon>Pseudomonadati</taxon>
        <taxon>Pseudomonadota</taxon>
        <taxon>Gammaproteobacteria</taxon>
        <taxon>Thiotrichales</taxon>
        <taxon>Thiotrichaceae</taxon>
        <taxon>Leucothrix</taxon>
    </lineage>
</organism>
<dbReference type="SUPFAM" id="SSF51905">
    <property type="entry name" value="FAD/NAD(P)-binding domain"/>
    <property type="match status" value="1"/>
</dbReference>
<keyword evidence="6 9" id="KW-0285">Flavoprotein</keyword>
<dbReference type="NCBIfam" id="NF003606">
    <property type="entry name" value="PRK05257.2-1"/>
    <property type="match status" value="1"/>
</dbReference>
<dbReference type="NCBIfam" id="TIGR01320">
    <property type="entry name" value="mal_quin_oxido"/>
    <property type="match status" value="1"/>
</dbReference>
<proteinExistence type="inferred from homology"/>
<dbReference type="NCBIfam" id="NF003603">
    <property type="entry name" value="PRK05257.1-1"/>
    <property type="match status" value="1"/>
</dbReference>
<dbReference type="InterPro" id="IPR036188">
    <property type="entry name" value="FAD/NAD-bd_sf"/>
</dbReference>
<evidence type="ECO:0000256" key="9">
    <source>
        <dbReference type="HAMAP-Rule" id="MF_00212"/>
    </source>
</evidence>
<dbReference type="NCBIfam" id="NF003613">
    <property type="entry name" value="PRK05257.3-4"/>
    <property type="match status" value="1"/>
</dbReference>
<evidence type="ECO:0000256" key="6">
    <source>
        <dbReference type="ARBA" id="ARBA00022630"/>
    </source>
</evidence>
<evidence type="ECO:0000313" key="10">
    <source>
        <dbReference type="EMBL" id="PWQ98659.1"/>
    </source>
</evidence>
<dbReference type="Proteomes" id="UP000245539">
    <property type="component" value="Unassembled WGS sequence"/>
</dbReference>
<protein>
    <recommendedName>
        <fullName evidence="9">Probable malate:quinone oxidoreductase</fullName>
        <ecNumber evidence="9">1.1.5.4</ecNumber>
    </recommendedName>
    <alternativeName>
        <fullName evidence="9">MQO</fullName>
    </alternativeName>
    <alternativeName>
        <fullName evidence="9">Malate dehydrogenase [quinone]</fullName>
    </alternativeName>
</protein>
<keyword evidence="11" id="KW-1185">Reference proteome</keyword>
<dbReference type="NCBIfam" id="NF003611">
    <property type="entry name" value="PRK05257.3-2"/>
    <property type="match status" value="1"/>
</dbReference>
<dbReference type="EC" id="1.1.5.4" evidence="9"/>
<evidence type="ECO:0000256" key="3">
    <source>
        <dbReference type="ARBA" id="ARBA00005012"/>
    </source>
</evidence>
<dbReference type="OrthoDB" id="9763983at2"/>
<dbReference type="Pfam" id="PF06039">
    <property type="entry name" value="Mqo"/>
    <property type="match status" value="1"/>
</dbReference>
<evidence type="ECO:0000256" key="5">
    <source>
        <dbReference type="ARBA" id="ARBA00022532"/>
    </source>
</evidence>
<dbReference type="GO" id="GO:0006099">
    <property type="term" value="P:tricarboxylic acid cycle"/>
    <property type="evidence" value="ECO:0007669"/>
    <property type="project" value="UniProtKB-UniRule"/>
</dbReference>
<keyword evidence="5 9" id="KW-0816">Tricarboxylic acid cycle</keyword>
<comment type="similarity">
    <text evidence="4 9">Belongs to the MQO family.</text>
</comment>
<dbReference type="PANTHER" id="PTHR43104">
    <property type="entry name" value="L-2-HYDROXYGLUTARATE DEHYDROGENASE, MITOCHONDRIAL"/>
    <property type="match status" value="1"/>
</dbReference>
<dbReference type="NCBIfam" id="NF003608">
    <property type="entry name" value="PRK05257.2-4"/>
    <property type="match status" value="1"/>
</dbReference>
<keyword evidence="8 9" id="KW-0560">Oxidoreductase</keyword>
<comment type="pathway">
    <text evidence="3 9">Carbohydrate metabolism; tricarboxylic acid cycle; oxaloacetate from (S)-malate (quinone route): step 1/1.</text>
</comment>
<dbReference type="NCBIfam" id="NF003605">
    <property type="entry name" value="PRK05257.1-4"/>
    <property type="match status" value="1"/>
</dbReference>
<evidence type="ECO:0000256" key="8">
    <source>
        <dbReference type="ARBA" id="ARBA00023002"/>
    </source>
</evidence>
<dbReference type="RefSeq" id="WP_109837125.1">
    <property type="nucleotide sequence ID" value="NZ_QGKM01000015.1"/>
</dbReference>
<dbReference type="InterPro" id="IPR006231">
    <property type="entry name" value="MQO"/>
</dbReference>
<evidence type="ECO:0000256" key="2">
    <source>
        <dbReference type="ARBA" id="ARBA00001974"/>
    </source>
</evidence>
<dbReference type="GO" id="GO:0047545">
    <property type="term" value="F:(S)-2-hydroxyglutarate dehydrogenase activity"/>
    <property type="evidence" value="ECO:0007669"/>
    <property type="project" value="TreeGrafter"/>
</dbReference>
<comment type="cofactor">
    <cofactor evidence="2 9">
        <name>FAD</name>
        <dbReference type="ChEBI" id="CHEBI:57692"/>
    </cofactor>
</comment>
<evidence type="ECO:0000256" key="4">
    <source>
        <dbReference type="ARBA" id="ARBA00006389"/>
    </source>
</evidence>